<dbReference type="Proteomes" id="UP000653411">
    <property type="component" value="Unassembled WGS sequence"/>
</dbReference>
<keyword evidence="5" id="KW-0132">Cell division</keyword>
<reference evidence="5" key="1">
    <citation type="journal article" date="2014" name="Int. J. Syst. Evol. Microbiol.">
        <title>Complete genome sequence of Corynebacterium casei LMG S-19264T (=DSM 44701T), isolated from a smear-ripened cheese.</title>
        <authorList>
            <consortium name="US DOE Joint Genome Institute (JGI-PGF)"/>
            <person name="Walter F."/>
            <person name="Albersmeier A."/>
            <person name="Kalinowski J."/>
            <person name="Ruckert C."/>
        </authorList>
    </citation>
    <scope>NUCLEOTIDE SEQUENCE</scope>
    <source>
        <strain evidence="5">CGMCC 4.7110</strain>
    </source>
</reference>
<feature type="binding site" evidence="3">
    <location>
        <begin position="653"/>
        <end position="660"/>
    </location>
    <ligand>
        <name>ATP</name>
        <dbReference type="ChEBI" id="CHEBI:30616"/>
    </ligand>
</feature>
<accession>A0A917XNX8</accession>
<name>A0A917XNX8_9ACTN</name>
<evidence type="ECO:0000256" key="2">
    <source>
        <dbReference type="ARBA" id="ARBA00022840"/>
    </source>
</evidence>
<organism evidence="5 6">
    <name type="scientific">Streptomyces fuscichromogenes</name>
    <dbReference type="NCBI Taxonomy" id="1324013"/>
    <lineage>
        <taxon>Bacteria</taxon>
        <taxon>Bacillati</taxon>
        <taxon>Actinomycetota</taxon>
        <taxon>Actinomycetes</taxon>
        <taxon>Kitasatosporales</taxon>
        <taxon>Streptomycetaceae</taxon>
        <taxon>Streptomyces</taxon>
    </lineage>
</organism>
<sequence length="1470" mass="155342">MRLTVSVRETQDDGVSTTVAVETEPSVPVGQFAAELARSVGALSMESTMGEEGGGPTLYVGSVPADPGTTIQEAGIRDGMDLGLGIPVPGEPAPEGRTEVRLVSGPGAGTVFRLMPGDYDIGGSPTCPIRLTGDAPPRAARVRVRVDGSAQLSALEGVLLDGKPVPEDAAWQAGSQLEVGAHLLELTAQPTRRAPLTVAPDGIGLEFNRPPRFLPPAAGAKFRLPAPPTKPDKRPIPLLPILLLPAGSATVAILVTHRWSFVFIALLSPIAALASQFSGRKQAMVKYLQQKKEHEETLSRVKADINDAVLGEQLNLRLSLPDPAALVQMAAQPSERLWERRWKDPDFLSVRVGTTDLPSSLTVDDPTQDEHRRTTVPRLNQVPVAISLRRSGAAGFAGPDATRMAAWVTAQAAGLHSPSDLRVVVLAGPDGEQEWSWTRWLPHAQAQGEDAYALVGSTADSLARRIGELGQLVASRIAAGPELVRGGVTGHPDILVVLEQARRARSLPGVISLLRDGPSVGVYTLCIDREEQLLPEECGAVVVLTPGTQSLRLRTDGGGALGGVRADSPDHFWYERFARALAPLRGVGDNDESALPGSVRLLDLLHIEPPTPDALMAGWSLGGRSTRAVLGTGYDGDFAVDLVRDGPHALIAGTTGSGKSELLQTLVATLAVVNRPDEMTFVLVDYKGGSAFAECAELPHTVGLVTDLDTQEVERALISLGAELRRRETQLAVHGAKDIEDYLDKRSRGGNVAPPMPRLVLVIDEFASMVRELPDFISGLVNIAQRGRSLGIHLVLATQRPGGAVTPDIRANTNLRIALRTTDTSESRDIIDAPDSGEISPSNPGRAYARLGPSALLPFQSGRVGGRRPGGKAVDDAPVTATAAPISWNSLGGPLPATIVRGSKANQSEAVTDLAVLAGAIARAAELFGTPRQPSPWLPPLPETLTWTPSPSPADSGDRPAALPPVEYGLVDLPAQQARTALTFDVDRAGHLHIVGSPRSGRSQTLRTLAAALAQAHGADDVHLYGIDCGNGALNALTALPHCGVVVDRGQIERLGRLLDRLNSELTVRQGILGTRGTADLTELRGAQTPGERLAHIVLMIDRFEVFEREFTQYDNGSYMERLLRLLRDGAGAGIHVILAGDRVLGGSRFSSTTEDKVVLRLNDRQDYSSVGIPTKSAPSQPSPGRGIRVQDLSSVQIAVLREDLSGTEQAQALTDLGHELAIREQSVPEQRRPLRLDLVPDRITYADAMTLHMPGGPMKPLVAVGGDTLTSLGPDLSDVPSFIIGGPPRNGRSTALYTASLSLLAAGAGLLVLAPRRSPLRTLKGRPGVASVITDVEVPVDDFRGALGQITEEYGVVVVDDAELFMGSEIDSDLALLARGGAGAGWGVLAAGNAESLSLSLAGWMGQMKRNRCGMLLSPQNLSDGELIGVKLTRGLVGAAPQPGRGLLHLGDGTLRGVQVPFAYPEPEV</sequence>
<dbReference type="EMBL" id="BMML01000044">
    <property type="protein sequence ID" value="GGN44747.1"/>
    <property type="molecule type" value="Genomic_DNA"/>
</dbReference>
<dbReference type="InterPro" id="IPR027417">
    <property type="entry name" value="P-loop_NTPase"/>
</dbReference>
<dbReference type="GO" id="GO:0051301">
    <property type="term" value="P:cell division"/>
    <property type="evidence" value="ECO:0007669"/>
    <property type="project" value="UniProtKB-KW"/>
</dbReference>
<keyword evidence="6" id="KW-1185">Reference proteome</keyword>
<evidence type="ECO:0000259" key="4">
    <source>
        <dbReference type="PROSITE" id="PS50901"/>
    </source>
</evidence>
<protein>
    <submittedName>
        <fullName evidence="5">Cell division protein FtsK</fullName>
    </submittedName>
</protein>
<dbReference type="PANTHER" id="PTHR22683:SF1">
    <property type="entry name" value="TYPE VII SECRETION SYSTEM PROTEIN ESSC"/>
    <property type="match status" value="1"/>
</dbReference>
<dbReference type="SMART" id="SM00382">
    <property type="entry name" value="AAA"/>
    <property type="match status" value="2"/>
</dbReference>
<dbReference type="PROSITE" id="PS50901">
    <property type="entry name" value="FTSK"/>
    <property type="match status" value="2"/>
</dbReference>
<feature type="domain" description="FtsK" evidence="4">
    <location>
        <begin position="979"/>
        <end position="1173"/>
    </location>
</feature>
<evidence type="ECO:0000313" key="5">
    <source>
        <dbReference type="EMBL" id="GGN44747.1"/>
    </source>
</evidence>
<reference evidence="5" key="2">
    <citation type="submission" date="2020-09" db="EMBL/GenBank/DDBJ databases">
        <authorList>
            <person name="Sun Q."/>
            <person name="Zhou Y."/>
        </authorList>
    </citation>
    <scope>NUCLEOTIDE SEQUENCE</scope>
    <source>
        <strain evidence="5">CGMCC 4.7110</strain>
    </source>
</reference>
<dbReference type="InterPro" id="IPR003593">
    <property type="entry name" value="AAA+_ATPase"/>
</dbReference>
<evidence type="ECO:0000256" key="1">
    <source>
        <dbReference type="ARBA" id="ARBA00022741"/>
    </source>
</evidence>
<dbReference type="GO" id="GO:0005524">
    <property type="term" value="F:ATP binding"/>
    <property type="evidence" value="ECO:0007669"/>
    <property type="project" value="UniProtKB-UniRule"/>
</dbReference>
<feature type="binding site" evidence="3">
    <location>
        <begin position="996"/>
        <end position="1003"/>
    </location>
    <ligand>
        <name>ATP</name>
        <dbReference type="ChEBI" id="CHEBI:30616"/>
    </ligand>
</feature>
<dbReference type="GO" id="GO:0003677">
    <property type="term" value="F:DNA binding"/>
    <property type="evidence" value="ECO:0007669"/>
    <property type="project" value="InterPro"/>
</dbReference>
<dbReference type="CDD" id="cd01127">
    <property type="entry name" value="TrwB_TraG_TraD_VirD4"/>
    <property type="match status" value="1"/>
</dbReference>
<gene>
    <name evidence="5" type="ORF">GCM10011578_096050</name>
</gene>
<dbReference type="Gene3D" id="2.60.200.20">
    <property type="match status" value="1"/>
</dbReference>
<dbReference type="InterPro" id="IPR002543">
    <property type="entry name" value="FtsK_dom"/>
</dbReference>
<feature type="domain" description="FtsK" evidence="4">
    <location>
        <begin position="635"/>
        <end position="828"/>
    </location>
</feature>
<keyword evidence="5" id="KW-0131">Cell cycle</keyword>
<dbReference type="SUPFAM" id="SSF52540">
    <property type="entry name" value="P-loop containing nucleoside triphosphate hydrolases"/>
    <property type="match status" value="2"/>
</dbReference>
<comment type="caution">
    <text evidence="5">The sequence shown here is derived from an EMBL/GenBank/DDBJ whole genome shotgun (WGS) entry which is preliminary data.</text>
</comment>
<keyword evidence="2 3" id="KW-0067">ATP-binding</keyword>
<evidence type="ECO:0000313" key="6">
    <source>
        <dbReference type="Proteomes" id="UP000653411"/>
    </source>
</evidence>
<proteinExistence type="predicted"/>
<dbReference type="CDD" id="cd00060">
    <property type="entry name" value="FHA"/>
    <property type="match status" value="1"/>
</dbReference>
<dbReference type="Gene3D" id="3.40.50.300">
    <property type="entry name" value="P-loop containing nucleotide triphosphate hydrolases"/>
    <property type="match status" value="4"/>
</dbReference>
<dbReference type="Pfam" id="PF01580">
    <property type="entry name" value="FtsK_SpoIIIE"/>
    <property type="match status" value="2"/>
</dbReference>
<dbReference type="InterPro" id="IPR050206">
    <property type="entry name" value="FtsK/SpoIIIE/SftA"/>
</dbReference>
<keyword evidence="1 3" id="KW-0547">Nucleotide-binding</keyword>
<evidence type="ECO:0000256" key="3">
    <source>
        <dbReference type="PROSITE-ProRule" id="PRU00289"/>
    </source>
</evidence>
<dbReference type="PANTHER" id="PTHR22683">
    <property type="entry name" value="SPORULATION PROTEIN RELATED"/>
    <property type="match status" value="1"/>
</dbReference>